<evidence type="ECO:0000313" key="3">
    <source>
        <dbReference type="Proteomes" id="UP000320643"/>
    </source>
</evidence>
<dbReference type="Pfam" id="PF02566">
    <property type="entry name" value="OsmC"/>
    <property type="match status" value="1"/>
</dbReference>
<sequence>MEAIYTTAATAKGGRNGHVSSDDGILDLEVRIPKEMGGQGGYTNPEQLFAAGYAACFESAINHIAREKKIKVEETMVTAEVSIGKNDKGGFALAVKLHANIKGVTAEVADELVKAAHETCPYSNATRGNIDVELKSSVD</sequence>
<evidence type="ECO:0000256" key="1">
    <source>
        <dbReference type="ARBA" id="ARBA00007378"/>
    </source>
</evidence>
<reference evidence="2 3" key="1">
    <citation type="submission" date="2019-07" db="EMBL/GenBank/DDBJ databases">
        <title>Flavobacterium sp. nov., isolated from glacier ice.</title>
        <authorList>
            <person name="Liu Q."/>
            <person name="Xin Y.-H."/>
        </authorList>
    </citation>
    <scope>NUCLEOTIDE SEQUENCE [LARGE SCALE GENOMIC DNA]</scope>
    <source>
        <strain evidence="2 3">ZT4R6</strain>
    </source>
</reference>
<dbReference type="InterPro" id="IPR003718">
    <property type="entry name" value="OsmC/Ohr_fam"/>
</dbReference>
<dbReference type="PANTHER" id="PTHR33797">
    <property type="entry name" value="ORGANIC HYDROPEROXIDE RESISTANCE PROTEIN-LIKE"/>
    <property type="match status" value="1"/>
</dbReference>
<proteinExistence type="inferred from homology"/>
<keyword evidence="3" id="KW-1185">Reference proteome</keyword>
<dbReference type="Gene3D" id="3.30.300.20">
    <property type="match status" value="1"/>
</dbReference>
<dbReference type="Gene3D" id="2.20.25.10">
    <property type="match status" value="1"/>
</dbReference>
<accession>A0A552UXT6</accession>
<name>A0A552UXT6_9FLAO</name>
<dbReference type="SUPFAM" id="SSF82784">
    <property type="entry name" value="OsmC-like"/>
    <property type="match status" value="1"/>
</dbReference>
<protein>
    <submittedName>
        <fullName evidence="2">Organic hydroperoxide resistance protein</fullName>
    </submittedName>
</protein>
<dbReference type="PANTHER" id="PTHR33797:SF2">
    <property type="entry name" value="ORGANIC HYDROPEROXIDE RESISTANCE PROTEIN-LIKE"/>
    <property type="match status" value="1"/>
</dbReference>
<dbReference type="AlphaFoldDB" id="A0A552UXT6"/>
<dbReference type="InterPro" id="IPR036102">
    <property type="entry name" value="OsmC/Ohrsf"/>
</dbReference>
<comment type="caution">
    <text evidence="2">The sequence shown here is derived from an EMBL/GenBank/DDBJ whole genome shotgun (WGS) entry which is preliminary data.</text>
</comment>
<dbReference type="InterPro" id="IPR015946">
    <property type="entry name" value="KH_dom-like_a/b"/>
</dbReference>
<dbReference type="Proteomes" id="UP000320643">
    <property type="component" value="Unassembled WGS sequence"/>
</dbReference>
<dbReference type="InterPro" id="IPR019953">
    <property type="entry name" value="OHR"/>
</dbReference>
<dbReference type="EMBL" id="VJVZ01000010">
    <property type="protein sequence ID" value="TRW23028.1"/>
    <property type="molecule type" value="Genomic_DNA"/>
</dbReference>
<gene>
    <name evidence="2" type="ORF">FMM05_15150</name>
</gene>
<evidence type="ECO:0000313" key="2">
    <source>
        <dbReference type="EMBL" id="TRW23028.1"/>
    </source>
</evidence>
<dbReference type="OrthoDB" id="9797508at2"/>
<dbReference type="RefSeq" id="WP_143374242.1">
    <property type="nucleotide sequence ID" value="NZ_VJVZ01000010.1"/>
</dbReference>
<dbReference type="GO" id="GO:0006979">
    <property type="term" value="P:response to oxidative stress"/>
    <property type="evidence" value="ECO:0007669"/>
    <property type="project" value="InterPro"/>
</dbReference>
<dbReference type="NCBIfam" id="TIGR03561">
    <property type="entry name" value="organ_hyd_perox"/>
    <property type="match status" value="1"/>
</dbReference>
<organism evidence="2 3">
    <name type="scientific">Flavobacterium zepuense</name>
    <dbReference type="NCBI Taxonomy" id="2593302"/>
    <lineage>
        <taxon>Bacteria</taxon>
        <taxon>Pseudomonadati</taxon>
        <taxon>Bacteroidota</taxon>
        <taxon>Flavobacteriia</taxon>
        <taxon>Flavobacteriales</taxon>
        <taxon>Flavobacteriaceae</taxon>
        <taxon>Flavobacterium</taxon>
    </lineage>
</organism>
<comment type="similarity">
    <text evidence="1">Belongs to the OsmC/Ohr family.</text>
</comment>